<sequence>MTGPGSFAELNSGGSQKNWFEQMAGRGSSWVGAAQDLADATSPPELAVATVSGRAELLQTIASPGKALADNGLGFLVSLVMSPFIEIVEWAVGDPEQMRATGEGWGKVATWLDQVAEAERRRSAATEAVWVGAAATAFRAQMASFATAVEGLADDVRELKDVLETIADLFDMLVEFVIAVVTELVIGLLVQWLAALAAAWVTAGVSTGVAMSATVARVLNSVAKVGSKVNAMQRKLGPLVKKMEDLLVSARGARGLRKVLEDMNQRRTGGFFESQVVGLVDRASPAGRIFSRAEFTKLDDMGKTVEGSLASTTENRFIKGTTGASALAANISETILTSIVGGTSNGRRAATSAGIAVGSDFAIEKGAEIAYDKVIDPKKSTEERRADQVRGFGLDHPGGTA</sequence>
<evidence type="ECO:0000313" key="2">
    <source>
        <dbReference type="EMBL" id="SDN18351.1"/>
    </source>
</evidence>
<reference evidence="2 3" key="1">
    <citation type="submission" date="2016-10" db="EMBL/GenBank/DDBJ databases">
        <authorList>
            <person name="de Groot N.N."/>
        </authorList>
    </citation>
    <scope>NUCLEOTIDE SEQUENCE [LARGE SCALE GENOMIC DNA]</scope>
    <source>
        <strain evidence="2 3">DSM 44149</strain>
    </source>
</reference>
<dbReference type="Gene3D" id="1.10.287.1060">
    <property type="entry name" value="ESAT-6-like"/>
    <property type="match status" value="1"/>
</dbReference>
<dbReference type="SUPFAM" id="SSF140453">
    <property type="entry name" value="EsxAB dimer-like"/>
    <property type="match status" value="1"/>
</dbReference>
<evidence type="ECO:0000256" key="1">
    <source>
        <dbReference type="SAM" id="MobiDB-lite"/>
    </source>
</evidence>
<dbReference type="STRING" id="211114.SAMN04489726_5379"/>
<protein>
    <submittedName>
        <fullName evidence="2">Uncharacterized conserved protein YukE</fullName>
    </submittedName>
</protein>
<dbReference type="Proteomes" id="UP000183376">
    <property type="component" value="Chromosome I"/>
</dbReference>
<dbReference type="RefSeq" id="WP_052406855.1">
    <property type="nucleotide sequence ID" value="NZ_JOEF01000002.1"/>
</dbReference>
<feature type="region of interest" description="Disordered" evidence="1">
    <location>
        <begin position="379"/>
        <end position="401"/>
    </location>
</feature>
<dbReference type="AlphaFoldDB" id="A0A1G9ZBR7"/>
<dbReference type="InterPro" id="IPR036689">
    <property type="entry name" value="ESAT-6-like_sf"/>
</dbReference>
<proteinExistence type="predicted"/>
<gene>
    <name evidence="2" type="ORF">SAMN04489726_5379</name>
</gene>
<feature type="compositionally biased region" description="Basic and acidic residues" evidence="1">
    <location>
        <begin position="379"/>
        <end position="388"/>
    </location>
</feature>
<organism evidence="2 3">
    <name type="scientific">Allokutzneria albata</name>
    <name type="common">Kibdelosporangium albatum</name>
    <dbReference type="NCBI Taxonomy" id="211114"/>
    <lineage>
        <taxon>Bacteria</taxon>
        <taxon>Bacillati</taxon>
        <taxon>Actinomycetota</taxon>
        <taxon>Actinomycetes</taxon>
        <taxon>Pseudonocardiales</taxon>
        <taxon>Pseudonocardiaceae</taxon>
        <taxon>Allokutzneria</taxon>
    </lineage>
</organism>
<dbReference type="OrthoDB" id="3593276at2"/>
<keyword evidence="3" id="KW-1185">Reference proteome</keyword>
<name>A0A1G9ZBR7_ALLAB</name>
<accession>A0A1G9ZBR7</accession>
<dbReference type="eggNOG" id="COG3209">
    <property type="taxonomic scope" value="Bacteria"/>
</dbReference>
<dbReference type="EMBL" id="LT629701">
    <property type="protein sequence ID" value="SDN18351.1"/>
    <property type="molecule type" value="Genomic_DNA"/>
</dbReference>
<evidence type="ECO:0000313" key="3">
    <source>
        <dbReference type="Proteomes" id="UP000183376"/>
    </source>
</evidence>